<name>A0A7J0FVY1_9ERIC</name>
<gene>
    <name evidence="1" type="ORF">Acr_15g0014690</name>
</gene>
<keyword evidence="2" id="KW-1185">Reference proteome</keyword>
<comment type="caution">
    <text evidence="1">The sequence shown here is derived from an EMBL/GenBank/DDBJ whole genome shotgun (WGS) entry which is preliminary data.</text>
</comment>
<dbReference type="AlphaFoldDB" id="A0A7J0FVY1"/>
<dbReference type="Proteomes" id="UP000585474">
    <property type="component" value="Unassembled WGS sequence"/>
</dbReference>
<organism evidence="1 2">
    <name type="scientific">Actinidia rufa</name>
    <dbReference type="NCBI Taxonomy" id="165716"/>
    <lineage>
        <taxon>Eukaryota</taxon>
        <taxon>Viridiplantae</taxon>
        <taxon>Streptophyta</taxon>
        <taxon>Embryophyta</taxon>
        <taxon>Tracheophyta</taxon>
        <taxon>Spermatophyta</taxon>
        <taxon>Magnoliopsida</taxon>
        <taxon>eudicotyledons</taxon>
        <taxon>Gunneridae</taxon>
        <taxon>Pentapetalae</taxon>
        <taxon>asterids</taxon>
        <taxon>Ericales</taxon>
        <taxon>Actinidiaceae</taxon>
        <taxon>Actinidia</taxon>
    </lineage>
</organism>
<accession>A0A7J0FVY1</accession>
<protein>
    <submittedName>
        <fullName evidence="1">Uncharacterized protein</fullName>
    </submittedName>
</protein>
<evidence type="ECO:0000313" key="1">
    <source>
        <dbReference type="EMBL" id="GFZ02861.1"/>
    </source>
</evidence>
<sequence length="79" mass="8821">MQQEDRSATATRKPICRRFSSPAILKERRLLACFYGYASTSIGNAFLTLLGRVSVALLRENRRFAVLGGSVPQQRDSCN</sequence>
<dbReference type="EMBL" id="BJWL01000015">
    <property type="protein sequence ID" value="GFZ02861.1"/>
    <property type="molecule type" value="Genomic_DNA"/>
</dbReference>
<evidence type="ECO:0000313" key="2">
    <source>
        <dbReference type="Proteomes" id="UP000585474"/>
    </source>
</evidence>
<proteinExistence type="predicted"/>
<reference evidence="1 2" key="1">
    <citation type="submission" date="2019-07" db="EMBL/GenBank/DDBJ databases">
        <title>De Novo Assembly of kiwifruit Actinidia rufa.</title>
        <authorList>
            <person name="Sugita-Konishi S."/>
            <person name="Sato K."/>
            <person name="Mori E."/>
            <person name="Abe Y."/>
            <person name="Kisaki G."/>
            <person name="Hamano K."/>
            <person name="Suezawa K."/>
            <person name="Otani M."/>
            <person name="Fukuda T."/>
            <person name="Manabe T."/>
            <person name="Gomi K."/>
            <person name="Tabuchi M."/>
            <person name="Akimitsu K."/>
            <person name="Kataoka I."/>
        </authorList>
    </citation>
    <scope>NUCLEOTIDE SEQUENCE [LARGE SCALE GENOMIC DNA]</scope>
    <source>
        <strain evidence="2">cv. Fuchu</strain>
    </source>
</reference>